<gene>
    <name evidence="2" type="ORF">UFOPK2312_00557</name>
    <name evidence="3" type="ORF">UFOPK4355_00850</name>
</gene>
<dbReference type="InterPro" id="IPR036868">
    <property type="entry name" value="TusA-like_sf"/>
</dbReference>
<proteinExistence type="predicted"/>
<feature type="domain" description="UPF0033" evidence="1">
    <location>
        <begin position="4"/>
        <end position="28"/>
    </location>
</feature>
<dbReference type="PROSITE" id="PS01148">
    <property type="entry name" value="UPF0033"/>
    <property type="match status" value="1"/>
</dbReference>
<evidence type="ECO:0000313" key="3">
    <source>
        <dbReference type="EMBL" id="CAB5065552.1"/>
    </source>
</evidence>
<dbReference type="AlphaFoldDB" id="A0A6J6MA27"/>
<dbReference type="SUPFAM" id="SSF64307">
    <property type="entry name" value="SirA-like"/>
    <property type="match status" value="1"/>
</dbReference>
<dbReference type="Pfam" id="PF01206">
    <property type="entry name" value="TusA"/>
    <property type="match status" value="1"/>
</dbReference>
<dbReference type="Gene3D" id="3.30.110.40">
    <property type="entry name" value="TusA-like domain"/>
    <property type="match status" value="1"/>
</dbReference>
<protein>
    <submittedName>
        <fullName evidence="2">Unannotated protein</fullName>
    </submittedName>
</protein>
<dbReference type="InterPro" id="IPR001455">
    <property type="entry name" value="TusA-like"/>
</dbReference>
<dbReference type="EMBL" id="CAFBQT010000115">
    <property type="protein sequence ID" value="CAB5065552.1"/>
    <property type="molecule type" value="Genomic_DNA"/>
</dbReference>
<evidence type="ECO:0000259" key="1">
    <source>
        <dbReference type="PROSITE" id="PS01148"/>
    </source>
</evidence>
<sequence length="69" mass="7838">MIELNCLGMLCPRPIIETAKAISNIQSGEQIKLNSDDPATWFDLKAWSRMTRNNVAKISEVEFLITKEN</sequence>
<evidence type="ECO:0000313" key="2">
    <source>
        <dbReference type="EMBL" id="CAB4670816.1"/>
    </source>
</evidence>
<organism evidence="2">
    <name type="scientific">freshwater metagenome</name>
    <dbReference type="NCBI Taxonomy" id="449393"/>
    <lineage>
        <taxon>unclassified sequences</taxon>
        <taxon>metagenomes</taxon>
        <taxon>ecological metagenomes</taxon>
    </lineage>
</organism>
<reference evidence="2" key="1">
    <citation type="submission" date="2020-05" db="EMBL/GenBank/DDBJ databases">
        <authorList>
            <person name="Chiriac C."/>
            <person name="Salcher M."/>
            <person name="Ghai R."/>
            <person name="Kavagutti S V."/>
        </authorList>
    </citation>
    <scope>NUCLEOTIDE SEQUENCE</scope>
</reference>
<dbReference type="EMBL" id="CAEZWY010000046">
    <property type="protein sequence ID" value="CAB4670816.1"/>
    <property type="molecule type" value="Genomic_DNA"/>
</dbReference>
<accession>A0A6J6MA27</accession>
<name>A0A6J6MA27_9ZZZZ</name>
<dbReference type="CDD" id="cd00291">
    <property type="entry name" value="SirA_YedF_YeeD"/>
    <property type="match status" value="1"/>
</dbReference>